<keyword evidence="2" id="KW-1185">Reference proteome</keyword>
<organism evidence="1 2">
    <name type="scientific">Candidatus Fokinia crypta</name>
    <dbReference type="NCBI Taxonomy" id="1920990"/>
    <lineage>
        <taxon>Bacteria</taxon>
        <taxon>Pseudomonadati</taxon>
        <taxon>Pseudomonadota</taxon>
        <taxon>Alphaproteobacteria</taxon>
        <taxon>Rickettsiales</taxon>
        <taxon>Candidatus Midichloriaceae</taxon>
        <taxon>Candidatus Fokinia</taxon>
    </lineage>
</organism>
<protein>
    <submittedName>
        <fullName evidence="1">Glutamate racemase</fullName>
    </submittedName>
</protein>
<gene>
    <name evidence="1" type="ORF">Fokcrypt_00677</name>
</gene>
<dbReference type="SUPFAM" id="SSF53681">
    <property type="entry name" value="Aspartate/glutamate racemase"/>
    <property type="match status" value="2"/>
</dbReference>
<reference evidence="1" key="1">
    <citation type="submission" date="2022-10" db="EMBL/GenBank/DDBJ databases">
        <title>Host association and intracellularity evolved multiple times independently in the Rickettsiales.</title>
        <authorList>
            <person name="Castelli M."/>
            <person name="Nardi T."/>
            <person name="Gammuto L."/>
            <person name="Bellinzona G."/>
            <person name="Sabaneyeva E."/>
            <person name="Potekhin A."/>
            <person name="Serra V."/>
            <person name="Petroni G."/>
            <person name="Sassera D."/>
        </authorList>
    </citation>
    <scope>NUCLEOTIDE SEQUENCE [LARGE SCALE GENOMIC DNA]</scope>
    <source>
        <strain evidence="1">US_Bl 11III1</strain>
    </source>
</reference>
<evidence type="ECO:0000313" key="2">
    <source>
        <dbReference type="Proteomes" id="UP001325140"/>
    </source>
</evidence>
<dbReference type="InterPro" id="IPR001920">
    <property type="entry name" value="Asp/Glu_race"/>
</dbReference>
<evidence type="ECO:0000313" key="1">
    <source>
        <dbReference type="EMBL" id="WPX98138.1"/>
    </source>
</evidence>
<name>A0ABZ0UPT4_9RICK</name>
<dbReference type="EMBL" id="CP110343">
    <property type="protein sequence ID" value="WPX98138.1"/>
    <property type="molecule type" value="Genomic_DNA"/>
</dbReference>
<accession>A0ABZ0UPT4</accession>
<dbReference type="Gene3D" id="3.40.50.1860">
    <property type="match status" value="2"/>
</dbReference>
<proteinExistence type="predicted"/>
<sequence>MKIQFFDSGLGGLSAFSSFIKQVRESYMMRYCNISYIADLEFFPYGTKQSTTIVERVNTIMCNAEQQFVQLFVIACYTASFSRIINKTVTRIPVIDTLPITEKILKKYQEHQKIFICTQLSHSINQNFLEKFDKIHSIPVTQEVVEYIHQGELSKAAQKIYNHLREECSKSTPNIIFLGCTHYAILIKQLYEIFSHNNYDITIIDPSQAIATDVMSYITPFYEVTTQPPIEISFIIHKMPQEQRTRIVATCRNILQNHIPFYDDICSSFKFTFNSTL</sequence>
<dbReference type="RefSeq" id="WP_323722110.1">
    <property type="nucleotide sequence ID" value="NZ_CP110343.1"/>
</dbReference>
<dbReference type="Proteomes" id="UP001325140">
    <property type="component" value="Chromosome"/>
</dbReference>